<dbReference type="EMBL" id="LXQC01000141">
    <property type="protein sequence ID" value="TFE68416.1"/>
    <property type="molecule type" value="Genomic_DNA"/>
</dbReference>
<feature type="transmembrane region" description="Helical" evidence="1">
    <location>
        <begin position="412"/>
        <end position="436"/>
    </location>
</feature>
<feature type="transmembrane region" description="Helical" evidence="1">
    <location>
        <begin position="49"/>
        <end position="67"/>
    </location>
</feature>
<organism evidence="2 3">
    <name type="scientific">Methylacidiphilum caldifontis</name>
    <dbReference type="NCBI Taxonomy" id="2795386"/>
    <lineage>
        <taxon>Bacteria</taxon>
        <taxon>Pseudomonadati</taxon>
        <taxon>Verrucomicrobiota</taxon>
        <taxon>Methylacidiphilae</taxon>
        <taxon>Methylacidiphilales</taxon>
        <taxon>Methylacidiphilaceae</taxon>
        <taxon>Methylacidiphilum (ex Ratnadevi et al. 2023)</taxon>
    </lineage>
</organism>
<feature type="transmembrane region" description="Helical" evidence="1">
    <location>
        <begin position="73"/>
        <end position="90"/>
    </location>
</feature>
<dbReference type="RefSeq" id="WP_134440188.1">
    <property type="nucleotide sequence ID" value="NZ_LXQC01000141.1"/>
</dbReference>
<feature type="transmembrane region" description="Helical" evidence="1">
    <location>
        <begin position="102"/>
        <end position="119"/>
    </location>
</feature>
<evidence type="ECO:0000313" key="3">
    <source>
        <dbReference type="Proteomes" id="UP000297713"/>
    </source>
</evidence>
<dbReference type="AlphaFoldDB" id="A0A4Y8PC21"/>
<proteinExistence type="predicted"/>
<feature type="transmembrane region" description="Helical" evidence="1">
    <location>
        <begin position="263"/>
        <end position="282"/>
    </location>
</feature>
<name>A0A4Y8PC21_9BACT</name>
<evidence type="ECO:0000313" key="2">
    <source>
        <dbReference type="EMBL" id="TFE68416.1"/>
    </source>
</evidence>
<reference evidence="2 3" key="1">
    <citation type="submission" date="2016-05" db="EMBL/GenBank/DDBJ databases">
        <title>Diversity and Homogeneity among Thermoacidophilic Verrucomicrobia Methanotrophs Linked with Geographical Origin.</title>
        <authorList>
            <person name="Erikstad H.-A."/>
            <person name="Smestad N.B."/>
            <person name="Ceballos R.M."/>
            <person name="Birkeland N.-K."/>
        </authorList>
    </citation>
    <scope>NUCLEOTIDE SEQUENCE [LARGE SCALE GENOMIC DNA]</scope>
    <source>
        <strain evidence="2 3">Phi</strain>
    </source>
</reference>
<sequence>MFRDIFSFLITLGISVGLGVFLNFFLFFPKLLMVMDIKEEGFQKLKKKLFLILLLSFLLVLTGLILLRDPFTYPLILVSLCFVLFFIRLQQFKRKKSIVTKLFDLLFSILFFLTEAFRLRGLESFPSHFFFPFLGLFCLEIIAGSYLIFLFVLIPFIEEQHYGRKLLCFSLAYLGKLLDLPMGLFFLSLGWFSFEVSLYSTSFLSSFPWFLLLSGLLLFFRLYHQFFAEPSSTGILMRSLGPDHFCSFPINAVRFKKMSSFSLPSYVLECWIACILLFLIAFKGTSLFSFSSTLLPFHEQITGKTNIVSFSFNPFSSLPFKLQFPDAKINSPHLAQSVVVILKDRTSPYHVVAPAMRKEKETTYSFSATNFSHPGNWEIKVMTKTKEKSPFHQELFFTLNIPSGWKSYSYNWTFLSSLLFILSFSLAIIFLFFYLYRFSALFVQATQIWKSYDHEAKIMINYLGPNFRSRCTTFCSALFILGMAFLF</sequence>
<keyword evidence="1" id="KW-1133">Transmembrane helix</keyword>
<comment type="caution">
    <text evidence="2">The sequence shown here is derived from an EMBL/GenBank/DDBJ whole genome shotgun (WGS) entry which is preliminary data.</text>
</comment>
<keyword evidence="1" id="KW-0472">Membrane</keyword>
<feature type="transmembrane region" description="Helical" evidence="1">
    <location>
        <begin position="6"/>
        <end position="28"/>
    </location>
</feature>
<dbReference type="Proteomes" id="UP000297713">
    <property type="component" value="Unassembled WGS sequence"/>
</dbReference>
<keyword evidence="3" id="KW-1185">Reference proteome</keyword>
<feature type="transmembrane region" description="Helical" evidence="1">
    <location>
        <begin position="467"/>
        <end position="486"/>
    </location>
</feature>
<feature type="transmembrane region" description="Helical" evidence="1">
    <location>
        <begin position="166"/>
        <end position="192"/>
    </location>
</feature>
<dbReference type="OrthoDB" id="196444at2"/>
<keyword evidence="1" id="KW-0812">Transmembrane</keyword>
<protein>
    <submittedName>
        <fullName evidence="2">Uncharacterized protein</fullName>
    </submittedName>
</protein>
<gene>
    <name evidence="2" type="ORF">A7Q10_08580</name>
</gene>
<feature type="transmembrane region" description="Helical" evidence="1">
    <location>
        <begin position="198"/>
        <end position="220"/>
    </location>
</feature>
<accession>A0A4Y8PC21</accession>
<evidence type="ECO:0000256" key="1">
    <source>
        <dbReference type="SAM" id="Phobius"/>
    </source>
</evidence>
<feature type="transmembrane region" description="Helical" evidence="1">
    <location>
        <begin position="131"/>
        <end position="154"/>
    </location>
</feature>